<evidence type="ECO:0000259" key="14">
    <source>
        <dbReference type="PROSITE" id="PS51196"/>
    </source>
</evidence>
<evidence type="ECO:0000256" key="12">
    <source>
        <dbReference type="SAM" id="MobiDB-lite"/>
    </source>
</evidence>
<dbReference type="PANTHER" id="PTHR30612">
    <property type="entry name" value="SECA INNER MEMBRANE COMPONENT OF SEC PROTEIN SECRETION SYSTEM"/>
    <property type="match status" value="1"/>
</dbReference>
<keyword evidence="10" id="KW-0472">Membrane</keyword>
<dbReference type="Gene3D" id="3.90.1440.10">
    <property type="entry name" value="SecA, preprotein cross-linking domain"/>
    <property type="match status" value="1"/>
</dbReference>
<dbReference type="EMBL" id="BNJQ01000009">
    <property type="protein sequence ID" value="GHP05296.1"/>
    <property type="molecule type" value="Genomic_DNA"/>
</dbReference>
<dbReference type="InterPro" id="IPR000185">
    <property type="entry name" value="SecA"/>
</dbReference>
<dbReference type="InterPro" id="IPR011130">
    <property type="entry name" value="SecA_preprotein_X-link_dom"/>
</dbReference>
<dbReference type="PROSITE" id="PS01312">
    <property type="entry name" value="SECA"/>
    <property type="match status" value="1"/>
</dbReference>
<evidence type="ECO:0000256" key="5">
    <source>
        <dbReference type="ARBA" id="ARBA00022741"/>
    </source>
</evidence>
<dbReference type="Pfam" id="PF07516">
    <property type="entry name" value="SecA_SW"/>
    <property type="match status" value="2"/>
</dbReference>
<comment type="catalytic activity">
    <reaction evidence="11">
        <text>ATP + H2O + chloroplast-proteinSide 1 = ADP + phosphate + chloroplast-proteinSide 2.</text>
        <dbReference type="EC" id="7.4.2.4"/>
    </reaction>
</comment>
<evidence type="ECO:0000256" key="11">
    <source>
        <dbReference type="ARBA" id="ARBA00034043"/>
    </source>
</evidence>
<dbReference type="Pfam" id="PF07517">
    <property type="entry name" value="SecA_DEAD"/>
    <property type="match status" value="1"/>
</dbReference>
<keyword evidence="8" id="KW-1278">Translocase</keyword>
<dbReference type="PRINTS" id="PR00906">
    <property type="entry name" value="SECA"/>
</dbReference>
<evidence type="ECO:0000256" key="2">
    <source>
        <dbReference type="ARBA" id="ARBA00007650"/>
    </source>
</evidence>
<gene>
    <name evidence="15" type="ORF">PPROV_000404800</name>
</gene>
<dbReference type="PROSITE" id="PS51196">
    <property type="entry name" value="SECA_MOTOR_DEAD"/>
    <property type="match status" value="1"/>
</dbReference>
<comment type="subcellular location">
    <subcellularLocation>
        <location evidence="1">Membrane</location>
        <topology evidence="1">Peripheral membrane protein</topology>
    </subcellularLocation>
</comment>
<dbReference type="InterPro" id="IPR020937">
    <property type="entry name" value="SecA_CS"/>
</dbReference>
<dbReference type="GO" id="GO:0006605">
    <property type="term" value="P:protein targeting"/>
    <property type="evidence" value="ECO:0007669"/>
    <property type="project" value="InterPro"/>
</dbReference>
<protein>
    <recommendedName>
        <fullName evidence="3">chloroplast protein-transporting ATPase</fullName>
        <ecNumber evidence="3">7.4.2.4</ecNumber>
    </recommendedName>
</protein>
<dbReference type="CDD" id="cd17928">
    <property type="entry name" value="DEXDc_SecA"/>
    <property type="match status" value="1"/>
</dbReference>
<reference evidence="15" key="1">
    <citation type="submission" date="2020-10" db="EMBL/GenBank/DDBJ databases">
        <title>Unveiling of a novel bifunctional photoreceptor, Dualchrome1, isolated from a cosmopolitan green alga.</title>
        <authorList>
            <person name="Suzuki S."/>
            <person name="Kawachi M."/>
        </authorList>
    </citation>
    <scope>NUCLEOTIDE SEQUENCE</scope>
    <source>
        <strain evidence="15">NIES 2893</strain>
    </source>
</reference>
<dbReference type="PROSITE" id="PS51192">
    <property type="entry name" value="HELICASE_ATP_BIND_1"/>
    <property type="match status" value="1"/>
</dbReference>
<dbReference type="SUPFAM" id="SSF81767">
    <property type="entry name" value="Pre-protein crosslinking domain of SecA"/>
    <property type="match status" value="1"/>
</dbReference>
<dbReference type="GO" id="GO:0016020">
    <property type="term" value="C:membrane"/>
    <property type="evidence" value="ECO:0007669"/>
    <property type="project" value="UniProtKB-SubCell"/>
</dbReference>
<dbReference type="HAMAP" id="MF_01382">
    <property type="entry name" value="SecA"/>
    <property type="match status" value="1"/>
</dbReference>
<evidence type="ECO:0000259" key="13">
    <source>
        <dbReference type="PROSITE" id="PS51192"/>
    </source>
</evidence>
<dbReference type="InterPro" id="IPR014001">
    <property type="entry name" value="Helicase_ATP-bd"/>
</dbReference>
<dbReference type="InterPro" id="IPR036670">
    <property type="entry name" value="SecA_X-link_sf"/>
</dbReference>
<feature type="compositionally biased region" description="Low complexity" evidence="12">
    <location>
        <begin position="7"/>
        <end position="22"/>
    </location>
</feature>
<feature type="region of interest" description="Disordered" evidence="12">
    <location>
        <begin position="1"/>
        <end position="77"/>
    </location>
</feature>
<dbReference type="EC" id="7.4.2.4" evidence="3"/>
<sequence>MMALSVRQSARQQSSSSSSRASTNTRYRRALQSSRRSRHSMRATTDARMATEQADRPGDANDDANNSQAAPKTPNLLGMARNTVKKASVPFSKALDGNERLIARHRRTVKAINALEEEYASLSVEALLRKTSEFRARLSENEDTLDSLLPEAFAALRESVKRVLGLRLYDVQLIGGMVLHSGAVAEMKTGEGKTLVAQLAAYLNAIPRTGVHVVTVNDYLASRDADLARRVMAPLGITVGCVVSSLEPYSPERAAAYSCDVTYATNTELGFDLLRDNIARAPGEIMVRRPLSYSIVDEVDSVLVDEGRNPLILSNESDSNVYRFPVAIEVARNLWRDVHYRAEKKRRSVELTDTGMDEAARLLQEQGHDVGSDVWDGTNPWGPYIVCALSALENYERDAEYILRNDEVVIVDDFTGRIMPGRRWQDGLHQAVEAKEGVSVQNESSTIATVTYQMLFASYPKLSGMTGTAKTESSEMWTTYGLEVVTVPPNRPSQRVDYPLQLYMRAESKWRAVLKEVAFWHVYHKRPVLVGTTTVENSERISAMLAAYDIPHSLLNARPQFAAQEAAVVAQAGRVGAVTISTNMAGRGTDIVLGGNAVALATETFLQFLLSALSIDGGEGSTLASDDGGDGDDDDGQIYDYSQLAMSASLTVAEIEDLNPSVVGLMQIAGLAARTECAERRVTRGAARRVVESLMDVVGDGSTADTREAFGREAASVGLTESFGQPKMEAAAKELLNVARQICAREQEQVIFTGGLHIIGTELHESRRIDNQLRGRSGRQGDPGSTVFLCSLEDAIMQHSPPGALSTFIEGIGQGDEDTPLIGFAFTNYLETVQKSAENFYAYMRRTTLEVDEVQELHRSRINRLRARLLMCSPRLRRQAILLYLRRLGRDLVLTYADGNTPPKRWDVQGMLYTLQEETGGGMIPVLAGVTEETLRASIASGDACASAEVLGASWWSDGRENSESSASHVMRERSTVTCRPGDGPIRRYASAAALHAHILAATAPSTPVRTAAGSAAVAGVSSSLTPLSMSGVNHRDALARWLEMSGESAWRRVEGRWARDVERLSSVVGDALCKAYLDRLGVLVKDSVMGGLPTSVAWDELEFRERLLLLATLDENWQAYLRTESQLRSASYLQAVGQRDPQEVYRIECYRLFERTLDESCKGAATDALRLVAADRL</sequence>
<evidence type="ECO:0000256" key="9">
    <source>
        <dbReference type="ARBA" id="ARBA00023010"/>
    </source>
</evidence>
<dbReference type="Proteomes" id="UP000660262">
    <property type="component" value="Unassembled WGS sequence"/>
</dbReference>
<dbReference type="GO" id="GO:0016464">
    <property type="term" value="F:chloroplast protein-transporting ATPase activity"/>
    <property type="evidence" value="ECO:0007669"/>
    <property type="project" value="UniProtKB-EC"/>
</dbReference>
<comment type="caution">
    <text evidence="15">The sequence shown here is derived from an EMBL/GenBank/DDBJ whole genome shotgun (WGS) entry which is preliminary data.</text>
</comment>
<dbReference type="SMART" id="SM00957">
    <property type="entry name" value="SecA_DEAD"/>
    <property type="match status" value="1"/>
</dbReference>
<dbReference type="OrthoDB" id="27934at2759"/>
<dbReference type="InterPro" id="IPR036266">
    <property type="entry name" value="SecA_Wing/Scaffold_sf"/>
</dbReference>
<evidence type="ECO:0000256" key="10">
    <source>
        <dbReference type="ARBA" id="ARBA00023136"/>
    </source>
</evidence>
<name>A0A830HD50_9CHLO</name>
<dbReference type="InterPro" id="IPR014018">
    <property type="entry name" value="SecA_motor_DEAD"/>
</dbReference>
<dbReference type="InterPro" id="IPR011115">
    <property type="entry name" value="SecA_DEAD"/>
</dbReference>
<evidence type="ECO:0000256" key="1">
    <source>
        <dbReference type="ARBA" id="ARBA00004170"/>
    </source>
</evidence>
<dbReference type="Pfam" id="PF21090">
    <property type="entry name" value="P-loop_SecA"/>
    <property type="match status" value="1"/>
</dbReference>
<dbReference type="InterPro" id="IPR011116">
    <property type="entry name" value="SecA_Wing/Scaffold"/>
</dbReference>
<evidence type="ECO:0000256" key="6">
    <source>
        <dbReference type="ARBA" id="ARBA00022840"/>
    </source>
</evidence>
<dbReference type="AlphaFoldDB" id="A0A830HD50"/>
<dbReference type="PANTHER" id="PTHR30612:SF11">
    <property type="entry name" value="PROTEIN TRANSLOCASE SUBUNIT SECA2, CHLOROPLASTIC"/>
    <property type="match status" value="1"/>
</dbReference>
<dbReference type="Gene3D" id="3.40.50.300">
    <property type="entry name" value="P-loop containing nucleotide triphosphate hydrolases"/>
    <property type="match status" value="2"/>
</dbReference>
<keyword evidence="6" id="KW-0067">ATP-binding</keyword>
<evidence type="ECO:0000313" key="16">
    <source>
        <dbReference type="Proteomes" id="UP000660262"/>
    </source>
</evidence>
<keyword evidence="5" id="KW-0547">Nucleotide-binding</keyword>
<dbReference type="GO" id="GO:0006886">
    <property type="term" value="P:intracellular protein transport"/>
    <property type="evidence" value="ECO:0007669"/>
    <property type="project" value="InterPro"/>
</dbReference>
<keyword evidence="7" id="KW-0653">Protein transport</keyword>
<proteinExistence type="inferred from homology"/>
<dbReference type="Gene3D" id="1.10.3060.10">
    <property type="entry name" value="Helical scaffold and wing domains of SecA"/>
    <property type="match status" value="1"/>
</dbReference>
<evidence type="ECO:0000256" key="7">
    <source>
        <dbReference type="ARBA" id="ARBA00022927"/>
    </source>
</evidence>
<accession>A0A830HD50</accession>
<evidence type="ECO:0000256" key="4">
    <source>
        <dbReference type="ARBA" id="ARBA00022448"/>
    </source>
</evidence>
<dbReference type="InterPro" id="IPR027417">
    <property type="entry name" value="P-loop_NTPase"/>
</dbReference>
<organism evidence="15 16">
    <name type="scientific">Pycnococcus provasolii</name>
    <dbReference type="NCBI Taxonomy" id="41880"/>
    <lineage>
        <taxon>Eukaryota</taxon>
        <taxon>Viridiplantae</taxon>
        <taxon>Chlorophyta</taxon>
        <taxon>Pseudoscourfieldiophyceae</taxon>
        <taxon>Pseudoscourfieldiales</taxon>
        <taxon>Pycnococcaceae</taxon>
        <taxon>Pycnococcus</taxon>
    </lineage>
</organism>
<dbReference type="Pfam" id="PF01043">
    <property type="entry name" value="SecA_PP_bind"/>
    <property type="match status" value="1"/>
</dbReference>
<dbReference type="SUPFAM" id="SSF81886">
    <property type="entry name" value="Helical scaffold and wing domains of SecA"/>
    <property type="match status" value="2"/>
</dbReference>
<evidence type="ECO:0000313" key="15">
    <source>
        <dbReference type="EMBL" id="GHP05296.1"/>
    </source>
</evidence>
<keyword evidence="16" id="KW-1185">Reference proteome</keyword>
<dbReference type="GO" id="GO:0009941">
    <property type="term" value="C:chloroplast envelope"/>
    <property type="evidence" value="ECO:0007669"/>
    <property type="project" value="TreeGrafter"/>
</dbReference>
<dbReference type="SUPFAM" id="SSF52540">
    <property type="entry name" value="P-loop containing nucleoside triphosphate hydrolases"/>
    <property type="match status" value="2"/>
</dbReference>
<keyword evidence="9" id="KW-0811">Translocation</keyword>
<dbReference type="GO" id="GO:0005524">
    <property type="term" value="F:ATP binding"/>
    <property type="evidence" value="ECO:0007669"/>
    <property type="project" value="UniProtKB-KW"/>
</dbReference>
<keyword evidence="4" id="KW-0813">Transport</keyword>
<comment type="similarity">
    <text evidence="2">Belongs to the SecA family.</text>
</comment>
<evidence type="ECO:0000256" key="3">
    <source>
        <dbReference type="ARBA" id="ARBA00012047"/>
    </source>
</evidence>
<dbReference type="InterPro" id="IPR044722">
    <property type="entry name" value="SecA_SF2_C"/>
</dbReference>
<feature type="domain" description="Helicase ATP-binding" evidence="13">
    <location>
        <begin position="174"/>
        <end position="373"/>
    </location>
</feature>
<evidence type="ECO:0000256" key="8">
    <source>
        <dbReference type="ARBA" id="ARBA00022967"/>
    </source>
</evidence>
<feature type="domain" description="SecA family profile" evidence="14">
    <location>
        <begin position="87"/>
        <end position="821"/>
    </location>
</feature>
<dbReference type="GO" id="GO:0017038">
    <property type="term" value="P:protein import"/>
    <property type="evidence" value="ECO:0007669"/>
    <property type="project" value="InterPro"/>
</dbReference>
<dbReference type="SMART" id="SM00958">
    <property type="entry name" value="SecA_PP_bind"/>
    <property type="match status" value="1"/>
</dbReference>